<accession>A0A7C8MX87</accession>
<evidence type="ECO:0000313" key="2">
    <source>
        <dbReference type="EMBL" id="KAF2877185.1"/>
    </source>
</evidence>
<keyword evidence="3" id="KW-1185">Reference proteome</keyword>
<sequence length="864" mass="94697">MANEPSSPVSSPKLLRRSPEEFKRSRGKLSPLPDARKRPRSDQDDDPRKRHRDGTQPAAQSNTMQHHQVPQKAVPLELIDPVLLALSSETTPSADSSKNLPGLIPATPSASPSAVHTGQVQDQDQATHSTASHVAPHTALPVVSDVAPHAPLPKATTSGPNGAARPAGLLQRRAALHQSAFPQNRNNPRLGPSSGGGASENLPATYTPQQASSTTRNHQQIPSAMNVPVPQQRGPQHIQRATHVRHPANNSSQVLPQHKVTQEDTTQRDALQRNPPQPKPVQQNQVRQTSVPQSHVQQNLHQQIAPRQKVPGQQTSQQNPPAAPSHSPHILQPTRSGVGNFPVFEHGECVSMPQHRIGGLQPATTIPTNTFQLFGNYQPMELFEDEIFESIREERNANPTPRRPAKLLWRSNVRPVALQQAGQSRQSEQQPVVQTIEAQVLQSQERRPQERSARKRQSPPPAVGPQETSLLSPNTDLQQQQHPLANTQNGLTDPEHSELSNVLRPDLSPIQEGLPVATPNELSPPLSQQHPQETSESARSLYNPLPKPASSVPVETENRIAPKPAPAVPVEIEERVTPELEPHTRQPRKRGEPAAWLRNPNFKFNSAAPARAKKRAAPEPLSSPDAKKTRRGTEIDQQPPQPPINPIQTPAPPPQTPLEITAAELLKRGFQQDSFACFKDVNGRRFDIRDNGNVYCSHHVSMKMECIQDCLHRCCKVGVKWYNLVKGFNKADKTAREKGEKERRGKNTNGPSAKENDLALPPVVKKAPVLEKEKETAPPLPVSLLGDRDTNQSMAVVGGAPERLVRPGLNDSWTADEEEEAINQSIPVVGGAPEALVLNDFLLSYAEVGAINEVLLDRYFPAPS</sequence>
<feature type="compositionally biased region" description="Polar residues" evidence="1">
    <location>
        <begin position="1"/>
        <end position="10"/>
    </location>
</feature>
<proteinExistence type="predicted"/>
<feature type="compositionally biased region" description="Pro residues" evidence="1">
    <location>
        <begin position="639"/>
        <end position="654"/>
    </location>
</feature>
<feature type="region of interest" description="Disordered" evidence="1">
    <location>
        <begin position="1"/>
        <end position="74"/>
    </location>
</feature>
<feature type="compositionally biased region" description="Polar residues" evidence="1">
    <location>
        <begin position="108"/>
        <end position="132"/>
    </location>
</feature>
<evidence type="ECO:0000256" key="1">
    <source>
        <dbReference type="SAM" id="MobiDB-lite"/>
    </source>
</evidence>
<feature type="region of interest" description="Disordered" evidence="1">
    <location>
        <begin position="509"/>
        <end position="654"/>
    </location>
</feature>
<reference evidence="2 3" key="1">
    <citation type="submission" date="2020-01" db="EMBL/GenBank/DDBJ databases">
        <authorList>
            <consortium name="DOE Joint Genome Institute"/>
            <person name="Haridas S."/>
            <person name="Albert R."/>
            <person name="Binder M."/>
            <person name="Bloem J."/>
            <person name="Labutti K."/>
            <person name="Salamov A."/>
            <person name="Andreopoulos B."/>
            <person name="Baker S.E."/>
            <person name="Barry K."/>
            <person name="Bills G."/>
            <person name="Bluhm B.H."/>
            <person name="Cannon C."/>
            <person name="Castanera R."/>
            <person name="Culley D.E."/>
            <person name="Daum C."/>
            <person name="Ezra D."/>
            <person name="Gonzalez J.B."/>
            <person name="Henrissat B."/>
            <person name="Kuo A."/>
            <person name="Liang C."/>
            <person name="Lipzen A."/>
            <person name="Lutzoni F."/>
            <person name="Magnuson J."/>
            <person name="Mondo S."/>
            <person name="Nolan M."/>
            <person name="Ohm R."/>
            <person name="Pangilinan J."/>
            <person name="Park H.-J.H."/>
            <person name="Ramirez L."/>
            <person name="Alfaro M."/>
            <person name="Sun H."/>
            <person name="Tritt A."/>
            <person name="Yoshinaga Y."/>
            <person name="Zwiers L.-H.L."/>
            <person name="Turgeon B.G."/>
            <person name="Goodwin S.B."/>
            <person name="Spatafora J.W."/>
            <person name="Crous P.W."/>
            <person name="Grigoriev I.V."/>
        </authorList>
    </citation>
    <scope>NUCLEOTIDE SEQUENCE [LARGE SCALE GENOMIC DNA]</scope>
    <source>
        <strain evidence="2 3">CBS 611.86</strain>
    </source>
</reference>
<feature type="compositionally biased region" description="Polar residues" evidence="1">
    <location>
        <begin position="311"/>
        <end position="320"/>
    </location>
</feature>
<dbReference type="Proteomes" id="UP000481861">
    <property type="component" value="Unassembled WGS sequence"/>
</dbReference>
<feature type="compositionally biased region" description="Basic and acidic residues" evidence="1">
    <location>
        <begin position="34"/>
        <end position="48"/>
    </location>
</feature>
<name>A0A7C8MX87_9PLEO</name>
<feature type="compositionally biased region" description="Polar residues" evidence="1">
    <location>
        <begin position="57"/>
        <end position="68"/>
    </location>
</feature>
<feature type="region of interest" description="Disordered" evidence="1">
    <location>
        <begin position="731"/>
        <end position="758"/>
    </location>
</feature>
<feature type="compositionally biased region" description="Basic and acidic residues" evidence="1">
    <location>
        <begin position="260"/>
        <end position="271"/>
    </location>
</feature>
<dbReference type="AlphaFoldDB" id="A0A7C8MX87"/>
<feature type="compositionally biased region" description="Polar residues" evidence="1">
    <location>
        <begin position="525"/>
        <end position="540"/>
    </location>
</feature>
<dbReference type="EMBL" id="JAADJZ010000002">
    <property type="protein sequence ID" value="KAF2877185.1"/>
    <property type="molecule type" value="Genomic_DNA"/>
</dbReference>
<feature type="compositionally biased region" description="Basic and acidic residues" evidence="1">
    <location>
        <begin position="572"/>
        <end position="592"/>
    </location>
</feature>
<feature type="region of interest" description="Disordered" evidence="1">
    <location>
        <begin position="246"/>
        <end position="339"/>
    </location>
</feature>
<feature type="compositionally biased region" description="Polar residues" evidence="1">
    <location>
        <begin position="89"/>
        <end position="99"/>
    </location>
</feature>
<feature type="region of interest" description="Disordered" evidence="1">
    <location>
        <begin position="179"/>
        <end position="220"/>
    </location>
</feature>
<organism evidence="2 3">
    <name type="scientific">Massariosphaeria phaeospora</name>
    <dbReference type="NCBI Taxonomy" id="100035"/>
    <lineage>
        <taxon>Eukaryota</taxon>
        <taxon>Fungi</taxon>
        <taxon>Dikarya</taxon>
        <taxon>Ascomycota</taxon>
        <taxon>Pezizomycotina</taxon>
        <taxon>Dothideomycetes</taxon>
        <taxon>Pleosporomycetidae</taxon>
        <taxon>Pleosporales</taxon>
        <taxon>Pleosporales incertae sedis</taxon>
        <taxon>Massariosphaeria</taxon>
    </lineage>
</organism>
<feature type="region of interest" description="Disordered" evidence="1">
    <location>
        <begin position="89"/>
        <end position="167"/>
    </location>
</feature>
<feature type="compositionally biased region" description="Polar residues" evidence="1">
    <location>
        <begin position="466"/>
        <end position="477"/>
    </location>
</feature>
<feature type="compositionally biased region" description="Polar residues" evidence="1">
    <location>
        <begin position="289"/>
        <end position="302"/>
    </location>
</feature>
<comment type="caution">
    <text evidence="2">The sequence shown here is derived from an EMBL/GenBank/DDBJ whole genome shotgun (WGS) entry which is preliminary data.</text>
</comment>
<gene>
    <name evidence="2" type="ORF">BDV95DRAFT_601601</name>
</gene>
<feature type="region of interest" description="Disordered" evidence="1">
    <location>
        <begin position="440"/>
        <end position="477"/>
    </location>
</feature>
<evidence type="ECO:0000313" key="3">
    <source>
        <dbReference type="Proteomes" id="UP000481861"/>
    </source>
</evidence>
<feature type="compositionally biased region" description="Basic and acidic residues" evidence="1">
    <location>
        <begin position="731"/>
        <end position="745"/>
    </location>
</feature>
<feature type="compositionally biased region" description="Basic and acidic residues" evidence="1">
    <location>
        <begin position="625"/>
        <end position="634"/>
    </location>
</feature>
<protein>
    <submittedName>
        <fullName evidence="2">Uncharacterized protein</fullName>
    </submittedName>
</protein>
<feature type="compositionally biased region" description="Polar residues" evidence="1">
    <location>
        <begin position="202"/>
        <end position="220"/>
    </location>
</feature>